<keyword evidence="3 7" id="KW-0235">DNA replication</keyword>
<dbReference type="EMBL" id="CDMY01000385">
    <property type="protein sequence ID" value="CEM08400.1"/>
    <property type="molecule type" value="Genomic_DNA"/>
</dbReference>
<evidence type="ECO:0000256" key="6">
    <source>
        <dbReference type="RuleBase" id="RU000641"/>
    </source>
</evidence>
<organism evidence="10 11">
    <name type="scientific">Vitrella brassicaformis (strain CCMP3155)</name>
    <dbReference type="NCBI Taxonomy" id="1169540"/>
    <lineage>
        <taxon>Eukaryota</taxon>
        <taxon>Sar</taxon>
        <taxon>Alveolata</taxon>
        <taxon>Colpodellida</taxon>
        <taxon>Vitrellaceae</taxon>
        <taxon>Vitrella</taxon>
    </lineage>
</organism>
<evidence type="ECO:0000256" key="4">
    <source>
        <dbReference type="ARBA" id="ARBA00023125"/>
    </source>
</evidence>
<evidence type="ECO:0000256" key="2">
    <source>
        <dbReference type="ARBA" id="ARBA00010462"/>
    </source>
</evidence>
<dbReference type="GO" id="GO:0003677">
    <property type="term" value="F:DNA binding"/>
    <property type="evidence" value="ECO:0007669"/>
    <property type="project" value="UniProtKB-KW"/>
</dbReference>
<proteinExistence type="inferred from homology"/>
<dbReference type="STRING" id="1169540.A0A0G4F8I2"/>
<dbReference type="GO" id="GO:0006298">
    <property type="term" value="P:mismatch repair"/>
    <property type="evidence" value="ECO:0007669"/>
    <property type="project" value="TreeGrafter"/>
</dbReference>
<protein>
    <recommendedName>
        <fullName evidence="6">DNA sliding clamp PCNA</fullName>
    </recommendedName>
</protein>
<reference evidence="10 11" key="1">
    <citation type="submission" date="2014-11" db="EMBL/GenBank/DDBJ databases">
        <authorList>
            <person name="Zhu J."/>
            <person name="Qi W."/>
            <person name="Song R."/>
        </authorList>
    </citation>
    <scope>NUCLEOTIDE SEQUENCE [LARGE SCALE GENOMIC DNA]</scope>
</reference>
<dbReference type="InParanoid" id="A0A0G4F8I2"/>
<dbReference type="PANTHER" id="PTHR11352:SF0">
    <property type="entry name" value="PROLIFERATING CELL NUCLEAR ANTIGEN"/>
    <property type="match status" value="1"/>
</dbReference>
<dbReference type="FunFam" id="3.70.10.10:FF:000001">
    <property type="entry name" value="Proliferating cell nuclear antigen"/>
    <property type="match status" value="1"/>
</dbReference>
<dbReference type="CDD" id="cd00577">
    <property type="entry name" value="PCNA"/>
    <property type="match status" value="1"/>
</dbReference>
<dbReference type="PROSITE" id="PS01251">
    <property type="entry name" value="PCNA_1"/>
    <property type="match status" value="1"/>
</dbReference>
<evidence type="ECO:0000259" key="8">
    <source>
        <dbReference type="Pfam" id="PF00705"/>
    </source>
</evidence>
<dbReference type="PRINTS" id="PR00339">
    <property type="entry name" value="PCNACYCLIN"/>
</dbReference>
<sequence length="263" mass="29402">MFEAVLSNGSTLKKIFEGIKDLCTDVNFDVSSEGIKLQAMDSSHVSLVSLELHTDVFEQFRCDRDSMTLGLNMKSVTQIFKICGNDDSVTMRAEDEGETLEFTFEKGEDRVSTFELKLMDIDSEHLGIPDTEYQCNVKLPCSEYQRICRDMAGFGDNMTIDCQKGGVTFSVDGEVGKGKIFLKHQPNVEEKHKVIVTVKEGVELDFALRYLNNFAKAAPLSDHVQLGLNSDTPLSVRFDIEDKATLGSLKFFLAPKIKEGEDQ</sequence>
<dbReference type="OrthoDB" id="534348at2759"/>
<keyword evidence="4 7" id="KW-0238">DNA-binding</keyword>
<evidence type="ECO:0000256" key="7">
    <source>
        <dbReference type="RuleBase" id="RU003671"/>
    </source>
</evidence>
<dbReference type="PANTHER" id="PTHR11352">
    <property type="entry name" value="PROLIFERATING CELL NUCLEAR ANTIGEN"/>
    <property type="match status" value="1"/>
</dbReference>
<dbReference type="FunFam" id="3.10.150.10:FF:000006">
    <property type="entry name" value="Proliferating cell nuclear antigen"/>
    <property type="match status" value="1"/>
</dbReference>
<dbReference type="InterPro" id="IPR000730">
    <property type="entry name" value="Pr_cel_nuc_antig"/>
</dbReference>
<dbReference type="Pfam" id="PF00705">
    <property type="entry name" value="PCNA_N"/>
    <property type="match status" value="1"/>
</dbReference>
<dbReference type="InterPro" id="IPR022649">
    <property type="entry name" value="Pr_cel_nuc_antig_C"/>
</dbReference>
<feature type="domain" description="Proliferating cell nuclear antigen PCNA C-terminal" evidence="9">
    <location>
        <begin position="127"/>
        <end position="256"/>
    </location>
</feature>
<comment type="subcellular location">
    <subcellularLocation>
        <location evidence="1 6">Nucleus</location>
    </subcellularLocation>
</comment>
<evidence type="ECO:0000313" key="11">
    <source>
        <dbReference type="Proteomes" id="UP000041254"/>
    </source>
</evidence>
<feature type="domain" description="Proliferating cell nuclear antigen PCNA N-terminal" evidence="8">
    <location>
        <begin position="1"/>
        <end position="124"/>
    </location>
</feature>
<name>A0A0G4F8I2_VITBC</name>
<dbReference type="InterPro" id="IPR022659">
    <property type="entry name" value="Pr_cel_nuc_antig_CS"/>
</dbReference>
<evidence type="ECO:0000256" key="1">
    <source>
        <dbReference type="ARBA" id="ARBA00004123"/>
    </source>
</evidence>
<dbReference type="SUPFAM" id="SSF55979">
    <property type="entry name" value="DNA clamp"/>
    <property type="match status" value="2"/>
</dbReference>
<dbReference type="InterPro" id="IPR022648">
    <property type="entry name" value="Pr_cel_nuc_antig_N"/>
</dbReference>
<evidence type="ECO:0000256" key="3">
    <source>
        <dbReference type="ARBA" id="ARBA00022705"/>
    </source>
</evidence>
<comment type="function">
    <text evidence="6">This protein is an auxiliary protein of DNA polymerase delta and is involved in the control of eukaryotic DNA replication by increasing the polymerase's processivity during elongation of the leading strand.</text>
</comment>
<dbReference type="GO" id="GO:0043626">
    <property type="term" value="C:PCNA complex"/>
    <property type="evidence" value="ECO:0007669"/>
    <property type="project" value="TreeGrafter"/>
</dbReference>
<dbReference type="GO" id="GO:0019985">
    <property type="term" value="P:translesion synthesis"/>
    <property type="evidence" value="ECO:0007669"/>
    <property type="project" value="TreeGrafter"/>
</dbReference>
<evidence type="ECO:0000256" key="5">
    <source>
        <dbReference type="ARBA" id="ARBA00023242"/>
    </source>
</evidence>
<dbReference type="Gene3D" id="3.10.150.10">
    <property type="entry name" value="DNA Polymerase III, subunit A, domain 2"/>
    <property type="match status" value="2"/>
</dbReference>
<comment type="similarity">
    <text evidence="2 7">Belongs to the PCNA family.</text>
</comment>
<dbReference type="GO" id="GO:0030337">
    <property type="term" value="F:DNA polymerase processivity factor activity"/>
    <property type="evidence" value="ECO:0007669"/>
    <property type="project" value="InterPro"/>
</dbReference>
<dbReference type="GO" id="GO:0006275">
    <property type="term" value="P:regulation of DNA replication"/>
    <property type="evidence" value="ECO:0007669"/>
    <property type="project" value="InterPro"/>
</dbReference>
<dbReference type="InterPro" id="IPR046938">
    <property type="entry name" value="DNA_clamp_sf"/>
</dbReference>
<dbReference type="Pfam" id="PF02747">
    <property type="entry name" value="PCNA_C"/>
    <property type="match status" value="1"/>
</dbReference>
<dbReference type="FunCoup" id="A0A0G4F8I2">
    <property type="interactions" value="569"/>
</dbReference>
<dbReference type="GO" id="GO:0006272">
    <property type="term" value="P:leading strand elongation"/>
    <property type="evidence" value="ECO:0007669"/>
    <property type="project" value="TreeGrafter"/>
</dbReference>
<evidence type="ECO:0000259" key="9">
    <source>
        <dbReference type="Pfam" id="PF02747"/>
    </source>
</evidence>
<keyword evidence="5 6" id="KW-0539">Nucleus</keyword>
<gene>
    <name evidence="10" type="ORF">Vbra_14606</name>
</gene>
<dbReference type="PhylomeDB" id="A0A0G4F8I2"/>
<dbReference type="HAMAP" id="MF_00317">
    <property type="entry name" value="DNApol_clamp_arch"/>
    <property type="match status" value="1"/>
</dbReference>
<dbReference type="VEuPathDB" id="CryptoDB:Vbra_14606"/>
<keyword evidence="11" id="KW-1185">Reference proteome</keyword>
<dbReference type="Proteomes" id="UP000041254">
    <property type="component" value="Unassembled WGS sequence"/>
</dbReference>
<dbReference type="OMA" id="EMKLINM"/>
<accession>A0A0G4F8I2</accession>
<dbReference type="AlphaFoldDB" id="A0A0G4F8I2"/>
<evidence type="ECO:0000313" key="10">
    <source>
        <dbReference type="EMBL" id="CEM08400.1"/>
    </source>
</evidence>
<dbReference type="NCBIfam" id="TIGR00590">
    <property type="entry name" value="pcna"/>
    <property type="match status" value="1"/>
</dbReference>